<sequence length="266" mass="30854">MRIIDPHMHMISRSADDYERARRAGIECCIEPAFWSGQDKHNAGSFFDYFEQIIEHETDRAERTANVDHYVTIGLEPKEANYREMAEEVVERVPEYLDRDPVVGVGEIGFDQVTDDEEWAFREQLELAEARELPVMIHTPHTDKPAGTERIVEIIEEMGLTEERIVIDHNTENTIDISTRTDCWIGFTLYPGKIEASAAIDLLEEYGTDRMLFNSAADWDPSDPLAVPKARDEMLDRGWEREEVKKVVFDNPYEFFDQSPNFDYEP</sequence>
<dbReference type="Gene3D" id="3.20.20.140">
    <property type="entry name" value="Metal-dependent hydrolases"/>
    <property type="match status" value="1"/>
</dbReference>
<dbReference type="InterPro" id="IPR012022">
    <property type="entry name" value="UCP005295"/>
</dbReference>
<comment type="similarity">
    <text evidence="1">Belongs to the metallo-dependent hydrolases superfamily.</text>
</comment>
<dbReference type="GO" id="GO:0016788">
    <property type="term" value="F:hydrolase activity, acting on ester bonds"/>
    <property type="evidence" value="ECO:0007669"/>
    <property type="project" value="UniProtKB-UniRule"/>
</dbReference>
<dbReference type="Pfam" id="PF01026">
    <property type="entry name" value="TatD_DNase"/>
    <property type="match status" value="1"/>
</dbReference>
<dbReference type="CDD" id="cd01292">
    <property type="entry name" value="metallo-dependent_hydrolases"/>
    <property type="match status" value="1"/>
</dbReference>
<keyword evidence="1" id="KW-0479">Metal-binding</keyword>
<evidence type="ECO:0000256" key="1">
    <source>
        <dbReference type="PIRNR" id="PIRNR005295"/>
    </source>
</evidence>
<dbReference type="InterPro" id="IPR001130">
    <property type="entry name" value="TatD-like"/>
</dbReference>
<evidence type="ECO:0000313" key="3">
    <source>
        <dbReference type="Proteomes" id="UP000199112"/>
    </source>
</evidence>
<dbReference type="PANTHER" id="PTHR42658:SF1">
    <property type="entry name" value="HYDROLASE TATD"/>
    <property type="match status" value="1"/>
</dbReference>
<dbReference type="InterPro" id="IPR032466">
    <property type="entry name" value="Metal_Hydrolase"/>
</dbReference>
<dbReference type="PANTHER" id="PTHR42658">
    <property type="entry name" value="HYDROLASE TATD"/>
    <property type="match status" value="1"/>
</dbReference>
<keyword evidence="1" id="KW-0378">Hydrolase</keyword>
<dbReference type="Proteomes" id="UP000199112">
    <property type="component" value="Unassembled WGS sequence"/>
</dbReference>
<dbReference type="OrthoDB" id="359310at2157"/>
<gene>
    <name evidence="2" type="ORF">SAMN04487967_2830</name>
</gene>
<reference evidence="3" key="1">
    <citation type="submission" date="2016-10" db="EMBL/GenBank/DDBJ databases">
        <authorList>
            <person name="Varghese N."/>
            <person name="Submissions S."/>
        </authorList>
    </citation>
    <scope>NUCLEOTIDE SEQUENCE [LARGE SCALE GENOMIC DNA]</scope>
    <source>
        <strain evidence="3">CGMCC 1.8981</strain>
    </source>
</reference>
<dbReference type="SUPFAM" id="SSF51556">
    <property type="entry name" value="Metallo-dependent hydrolases"/>
    <property type="match status" value="1"/>
</dbReference>
<dbReference type="EMBL" id="FNWL01000003">
    <property type="protein sequence ID" value="SEH16877.1"/>
    <property type="molecule type" value="Genomic_DNA"/>
</dbReference>
<name>A0A1H6G1B6_9EURY</name>
<dbReference type="RefSeq" id="WP_090507643.1">
    <property type="nucleotide sequence ID" value="NZ_FNWL01000003.1"/>
</dbReference>
<dbReference type="AlphaFoldDB" id="A0A1H6G1B6"/>
<evidence type="ECO:0000313" key="2">
    <source>
        <dbReference type="EMBL" id="SEH16877.1"/>
    </source>
</evidence>
<dbReference type="GO" id="GO:0046872">
    <property type="term" value="F:metal ion binding"/>
    <property type="evidence" value="ECO:0007669"/>
    <property type="project" value="UniProtKB-KW"/>
</dbReference>
<protein>
    <submittedName>
        <fullName evidence="2">Uncharacterized protein</fullName>
    </submittedName>
</protein>
<accession>A0A1H6G1B6</accession>
<proteinExistence type="inferred from homology"/>
<keyword evidence="3" id="KW-1185">Reference proteome</keyword>
<organism evidence="2 3">
    <name type="scientific">Natronorubrum sediminis</name>
    <dbReference type="NCBI Taxonomy" id="640943"/>
    <lineage>
        <taxon>Archaea</taxon>
        <taxon>Methanobacteriati</taxon>
        <taxon>Methanobacteriota</taxon>
        <taxon>Stenosarchaea group</taxon>
        <taxon>Halobacteria</taxon>
        <taxon>Halobacteriales</taxon>
        <taxon>Natrialbaceae</taxon>
        <taxon>Natronorubrum</taxon>
    </lineage>
</organism>
<dbReference type="PIRSF" id="PIRSF005295">
    <property type="entry name" value="UCP005295_TatD"/>
    <property type="match status" value="1"/>
</dbReference>